<name>A0ABV4N4L3_9VIBR</name>
<protein>
    <recommendedName>
        <fullName evidence="4">Adhesin</fullName>
    </recommendedName>
</protein>
<reference evidence="2 3" key="1">
    <citation type="journal article" date="2024" name="ISME J.">
        <title>Tailless and filamentous prophages are predominant in marine Vibrio.</title>
        <authorList>
            <person name="Steensen K."/>
            <person name="Seneca J."/>
            <person name="Bartlau N."/>
            <person name="Yu X.A."/>
            <person name="Hussain F.A."/>
            <person name="Polz M.F."/>
        </authorList>
    </citation>
    <scope>NUCLEOTIDE SEQUENCE [LARGE SCALE GENOMIC DNA]</scope>
    <source>
        <strain evidence="2 3">10N.239.312.F12</strain>
    </source>
</reference>
<keyword evidence="1" id="KW-0732">Signal</keyword>
<organism evidence="2 3">
    <name type="scientific">Vibrio pomeroyi</name>
    <dbReference type="NCBI Taxonomy" id="198832"/>
    <lineage>
        <taxon>Bacteria</taxon>
        <taxon>Pseudomonadati</taxon>
        <taxon>Pseudomonadota</taxon>
        <taxon>Gammaproteobacteria</taxon>
        <taxon>Vibrionales</taxon>
        <taxon>Vibrionaceae</taxon>
        <taxon>Vibrio</taxon>
    </lineage>
</organism>
<accession>A0ABV4N4L3</accession>
<dbReference type="PROSITE" id="PS51257">
    <property type="entry name" value="PROKAR_LIPOPROTEIN"/>
    <property type="match status" value="1"/>
</dbReference>
<dbReference type="EMBL" id="JBFSSG010000118">
    <property type="protein sequence ID" value="MEZ8724382.1"/>
    <property type="molecule type" value="Genomic_DNA"/>
</dbReference>
<comment type="caution">
    <text evidence="2">The sequence shown here is derived from an EMBL/GenBank/DDBJ whole genome shotgun (WGS) entry which is preliminary data.</text>
</comment>
<keyword evidence="3" id="KW-1185">Reference proteome</keyword>
<dbReference type="Proteomes" id="UP001570071">
    <property type="component" value="Unassembled WGS sequence"/>
</dbReference>
<evidence type="ECO:0008006" key="4">
    <source>
        <dbReference type="Google" id="ProtNLM"/>
    </source>
</evidence>
<feature type="signal peptide" evidence="1">
    <location>
        <begin position="1"/>
        <end position="25"/>
    </location>
</feature>
<feature type="chain" id="PRO_5045336172" description="Adhesin" evidence="1">
    <location>
        <begin position="26"/>
        <end position="166"/>
    </location>
</feature>
<evidence type="ECO:0000313" key="3">
    <source>
        <dbReference type="Proteomes" id="UP001570071"/>
    </source>
</evidence>
<proteinExistence type="predicted"/>
<sequence>MKSKTSHMVFIITALISCNTYSAVALLNDKSTSGDLTFTTKIPEVCGFKSGSQTITTSNQIKFTDTTVDDAKKHLVLFPYTNKGSGTLKYKLNVTATTLKNQSDNSVLALAKIKLYNKAGTEITQNVEQDTTNNGKIEFSTTVDANYSDIAAGDHSITAVATLTCT</sequence>
<evidence type="ECO:0000313" key="2">
    <source>
        <dbReference type="EMBL" id="MEZ8724382.1"/>
    </source>
</evidence>
<dbReference type="RefSeq" id="WP_372126722.1">
    <property type="nucleotide sequence ID" value="NZ_JBFSSG010000118.1"/>
</dbReference>
<gene>
    <name evidence="2" type="ORF">AB6D66_25275</name>
</gene>
<evidence type="ECO:0000256" key="1">
    <source>
        <dbReference type="SAM" id="SignalP"/>
    </source>
</evidence>